<sequence>MDNPSMVQIAEVQNAMNIVFTFAAAFLAGIFIIRIVKAYKDEDEHRMWKSILWGIPTVVVVWRVMDVVDFFLWIWDKVQA</sequence>
<feature type="transmembrane region" description="Helical" evidence="1">
    <location>
        <begin position="15"/>
        <end position="39"/>
    </location>
</feature>
<protein>
    <submittedName>
        <fullName evidence="2">Uncharacterized protein</fullName>
    </submittedName>
</protein>
<keyword evidence="1" id="KW-0472">Membrane</keyword>
<dbReference type="EMBL" id="BMHQ01000016">
    <property type="protein sequence ID" value="GGE28113.1"/>
    <property type="molecule type" value="Genomic_DNA"/>
</dbReference>
<feature type="transmembrane region" description="Helical" evidence="1">
    <location>
        <begin position="51"/>
        <end position="75"/>
    </location>
</feature>
<reference evidence="2" key="2">
    <citation type="submission" date="2020-09" db="EMBL/GenBank/DDBJ databases">
        <authorList>
            <person name="Sun Q."/>
            <person name="Zhou Y."/>
        </authorList>
    </citation>
    <scope>NUCLEOTIDE SEQUENCE</scope>
    <source>
        <strain evidence="2">CGMCC 1.15179</strain>
    </source>
</reference>
<dbReference type="RefSeq" id="WP_188648966.1">
    <property type="nucleotide sequence ID" value="NZ_BMHQ01000016.1"/>
</dbReference>
<evidence type="ECO:0000313" key="3">
    <source>
        <dbReference type="Proteomes" id="UP000625210"/>
    </source>
</evidence>
<evidence type="ECO:0000313" key="2">
    <source>
        <dbReference type="EMBL" id="GGE28113.1"/>
    </source>
</evidence>
<comment type="caution">
    <text evidence="2">The sequence shown here is derived from an EMBL/GenBank/DDBJ whole genome shotgun (WGS) entry which is preliminary data.</text>
</comment>
<gene>
    <name evidence="2" type="ORF">GCM10011571_32760</name>
</gene>
<dbReference type="AlphaFoldDB" id="A0A8J2YF69"/>
<evidence type="ECO:0000256" key="1">
    <source>
        <dbReference type="SAM" id="Phobius"/>
    </source>
</evidence>
<organism evidence="2 3">
    <name type="scientific">Marinithermofilum abyssi</name>
    <dbReference type="NCBI Taxonomy" id="1571185"/>
    <lineage>
        <taxon>Bacteria</taxon>
        <taxon>Bacillati</taxon>
        <taxon>Bacillota</taxon>
        <taxon>Bacilli</taxon>
        <taxon>Bacillales</taxon>
        <taxon>Thermoactinomycetaceae</taxon>
        <taxon>Marinithermofilum</taxon>
    </lineage>
</organism>
<proteinExistence type="predicted"/>
<keyword evidence="1" id="KW-0812">Transmembrane</keyword>
<name>A0A8J2YF69_9BACL</name>
<accession>A0A8J2YF69</accession>
<reference evidence="2" key="1">
    <citation type="journal article" date="2014" name="Int. J. Syst. Evol. Microbiol.">
        <title>Complete genome sequence of Corynebacterium casei LMG S-19264T (=DSM 44701T), isolated from a smear-ripened cheese.</title>
        <authorList>
            <consortium name="US DOE Joint Genome Institute (JGI-PGF)"/>
            <person name="Walter F."/>
            <person name="Albersmeier A."/>
            <person name="Kalinowski J."/>
            <person name="Ruckert C."/>
        </authorList>
    </citation>
    <scope>NUCLEOTIDE SEQUENCE</scope>
    <source>
        <strain evidence="2">CGMCC 1.15179</strain>
    </source>
</reference>
<keyword evidence="3" id="KW-1185">Reference proteome</keyword>
<dbReference type="Proteomes" id="UP000625210">
    <property type="component" value="Unassembled WGS sequence"/>
</dbReference>
<keyword evidence="1" id="KW-1133">Transmembrane helix</keyword>